<gene>
    <name evidence="1" type="ORF">GGP45_003517</name>
</gene>
<comment type="caution">
    <text evidence="1">The sequence shown here is derived from an EMBL/GenBank/DDBJ whole genome shotgun (WGS) entry which is preliminary data.</text>
</comment>
<evidence type="ECO:0000313" key="2">
    <source>
        <dbReference type="Proteomes" id="UP001155144"/>
    </source>
</evidence>
<accession>A0A9X3AAQ9</accession>
<sequence length="43" mass="5088">MPVALYRFEEQSLTSPPAEAGRFFAFYTGCREVLRLLRELHER</sequence>
<name>A0A9X3AAQ9_9BACT</name>
<dbReference type="AlphaFoldDB" id="A0A9X3AAQ9"/>
<feature type="non-terminal residue" evidence="1">
    <location>
        <position position="43"/>
    </location>
</feature>
<protein>
    <submittedName>
        <fullName evidence="1">Uncharacterized protein</fullName>
    </submittedName>
</protein>
<dbReference type="Proteomes" id="UP001155144">
    <property type="component" value="Unassembled WGS sequence"/>
</dbReference>
<reference evidence="1" key="1">
    <citation type="submission" date="2022-08" db="EMBL/GenBank/DDBJ databases">
        <title>Genomic Encyclopedia of Type Strains, Phase V (KMG-V): Genome sequencing to study the core and pangenomes of soil and plant-associated prokaryotes.</title>
        <authorList>
            <person name="Whitman W."/>
        </authorList>
    </citation>
    <scope>NUCLEOTIDE SEQUENCE</scope>
    <source>
        <strain evidence="1">SP3026</strain>
    </source>
</reference>
<proteinExistence type="predicted"/>
<dbReference type="EMBL" id="JANUBL010000027">
    <property type="protein sequence ID" value="MCS4123146.1"/>
    <property type="molecule type" value="Genomic_DNA"/>
</dbReference>
<evidence type="ECO:0000313" key="1">
    <source>
        <dbReference type="EMBL" id="MCS4123146.1"/>
    </source>
</evidence>
<organism evidence="1 2">
    <name type="scientific">Salinibacter ruber</name>
    <dbReference type="NCBI Taxonomy" id="146919"/>
    <lineage>
        <taxon>Bacteria</taxon>
        <taxon>Pseudomonadati</taxon>
        <taxon>Rhodothermota</taxon>
        <taxon>Rhodothermia</taxon>
        <taxon>Rhodothermales</taxon>
        <taxon>Salinibacteraceae</taxon>
        <taxon>Salinibacter</taxon>
    </lineage>
</organism>